<dbReference type="PROSITE" id="PS00972">
    <property type="entry name" value="USP_1"/>
    <property type="match status" value="1"/>
</dbReference>
<accession>B3S6H6</accession>
<keyword evidence="11" id="KW-1185">Reference proteome</keyword>
<dbReference type="SUPFAM" id="SSF54001">
    <property type="entry name" value="Cysteine proteinases"/>
    <property type="match status" value="1"/>
</dbReference>
<dbReference type="GeneID" id="6756983"/>
<keyword evidence="7" id="KW-0788">Thiol protease</keyword>
<dbReference type="InterPro" id="IPR018200">
    <property type="entry name" value="USP_CS"/>
</dbReference>
<dbReference type="InterPro" id="IPR001394">
    <property type="entry name" value="Peptidase_C19_UCH"/>
</dbReference>
<keyword evidence="8" id="KW-0472">Membrane</keyword>
<evidence type="ECO:0000259" key="9">
    <source>
        <dbReference type="PROSITE" id="PS50235"/>
    </source>
</evidence>
<dbReference type="PROSITE" id="PS50235">
    <property type="entry name" value="USP_3"/>
    <property type="match status" value="1"/>
</dbReference>
<dbReference type="PANTHER" id="PTHR24006:SF888">
    <property type="entry name" value="UBIQUITIN CARBOXYL-TERMINAL HYDROLASE 30"/>
    <property type="match status" value="1"/>
</dbReference>
<keyword evidence="8" id="KW-0812">Transmembrane</keyword>
<comment type="catalytic activity">
    <reaction evidence="1">
        <text>Thiol-dependent hydrolysis of ester, thioester, amide, peptide and isopeptide bonds formed by the C-terminal Gly of ubiquitin (a 76-residue protein attached to proteins as an intracellular targeting signal).</text>
        <dbReference type="EC" id="3.4.19.12"/>
    </reaction>
</comment>
<dbReference type="EMBL" id="DS985252">
    <property type="protein sequence ID" value="EDV21622.1"/>
    <property type="molecule type" value="Genomic_DNA"/>
</dbReference>
<proteinExistence type="inferred from homology"/>
<evidence type="ECO:0000256" key="7">
    <source>
        <dbReference type="ARBA" id="ARBA00022807"/>
    </source>
</evidence>
<organism evidence="10 11">
    <name type="scientific">Trichoplax adhaerens</name>
    <name type="common">Trichoplax reptans</name>
    <dbReference type="NCBI Taxonomy" id="10228"/>
    <lineage>
        <taxon>Eukaryota</taxon>
        <taxon>Metazoa</taxon>
        <taxon>Placozoa</taxon>
        <taxon>Uniplacotomia</taxon>
        <taxon>Trichoplacea</taxon>
        <taxon>Trichoplacidae</taxon>
        <taxon>Trichoplax</taxon>
    </lineage>
</organism>
<feature type="domain" description="USP" evidence="9">
    <location>
        <begin position="40"/>
        <end position="263"/>
    </location>
</feature>
<dbReference type="HOGENOM" id="CLU_1058954_0_0_1"/>
<sequence>MNNCSMIAISGAAAVAAAICYILFGPKQYNIKPLKGGSYPGLDNLGNTCFLNCILQSLASLPAFVIYLKKINANSNCNKQNKPLTNILAGLLDELSQKHSYARSLSASSVLEVLFRYNWIISSEQHDAHEMYHALLTTLVEETDYNDNLHPSHDLNNAISYCSNDEIDEGSAHAATRTHGIPLTSTSHLNLELEDCIKTFLMKEYIDDVICDNCSKDNGKNGKATRKTFMKETFFGKVTAIDTTKNLILISFVELKIHVVGVS</sequence>
<dbReference type="InterPro" id="IPR038765">
    <property type="entry name" value="Papain-like_cys_pep_sf"/>
</dbReference>
<dbReference type="eggNOG" id="KOG1867">
    <property type="taxonomic scope" value="Eukaryota"/>
</dbReference>
<dbReference type="CTD" id="6756983"/>
<dbReference type="Pfam" id="PF00443">
    <property type="entry name" value="UCH"/>
    <property type="match status" value="1"/>
</dbReference>
<gene>
    <name evidence="10" type="ORF">TRIADDRAFT_59808</name>
</gene>
<dbReference type="InParanoid" id="B3S6H6"/>
<keyword evidence="4" id="KW-0645">Protease</keyword>
<dbReference type="GO" id="GO:0006508">
    <property type="term" value="P:proteolysis"/>
    <property type="evidence" value="ECO:0007669"/>
    <property type="project" value="UniProtKB-KW"/>
</dbReference>
<keyword evidence="8" id="KW-1133">Transmembrane helix</keyword>
<feature type="transmembrane region" description="Helical" evidence="8">
    <location>
        <begin position="45"/>
        <end position="68"/>
    </location>
</feature>
<comment type="similarity">
    <text evidence="2">Belongs to the peptidase C19 family.</text>
</comment>
<dbReference type="Proteomes" id="UP000009022">
    <property type="component" value="Unassembled WGS sequence"/>
</dbReference>
<evidence type="ECO:0000313" key="10">
    <source>
        <dbReference type="EMBL" id="EDV21622.1"/>
    </source>
</evidence>
<dbReference type="RefSeq" id="XP_002115770.1">
    <property type="nucleotide sequence ID" value="XM_002115734.1"/>
</dbReference>
<dbReference type="OrthoDB" id="2248014at2759"/>
<name>B3S6H6_TRIAD</name>
<dbReference type="InterPro" id="IPR050164">
    <property type="entry name" value="Peptidase_C19"/>
</dbReference>
<evidence type="ECO:0000256" key="4">
    <source>
        <dbReference type="ARBA" id="ARBA00022670"/>
    </source>
</evidence>
<dbReference type="GO" id="GO:0004843">
    <property type="term" value="F:cysteine-type deubiquitinase activity"/>
    <property type="evidence" value="ECO:0007669"/>
    <property type="project" value="UniProtKB-EC"/>
</dbReference>
<dbReference type="PhylomeDB" id="B3S6H6"/>
<dbReference type="AlphaFoldDB" id="B3S6H6"/>
<evidence type="ECO:0000256" key="8">
    <source>
        <dbReference type="SAM" id="Phobius"/>
    </source>
</evidence>
<evidence type="ECO:0000256" key="5">
    <source>
        <dbReference type="ARBA" id="ARBA00022786"/>
    </source>
</evidence>
<keyword evidence="5" id="KW-0833">Ubl conjugation pathway</keyword>
<protein>
    <recommendedName>
        <fullName evidence="3">ubiquitinyl hydrolase 1</fullName>
        <ecNumber evidence="3">3.4.19.12</ecNumber>
    </recommendedName>
</protein>
<evidence type="ECO:0000256" key="6">
    <source>
        <dbReference type="ARBA" id="ARBA00022801"/>
    </source>
</evidence>
<dbReference type="EC" id="3.4.19.12" evidence="3"/>
<dbReference type="STRING" id="10228.B3S6H6"/>
<reference evidence="10 11" key="1">
    <citation type="journal article" date="2008" name="Nature">
        <title>The Trichoplax genome and the nature of placozoans.</title>
        <authorList>
            <person name="Srivastava M."/>
            <person name="Begovic E."/>
            <person name="Chapman J."/>
            <person name="Putnam N.H."/>
            <person name="Hellsten U."/>
            <person name="Kawashima T."/>
            <person name="Kuo A."/>
            <person name="Mitros T."/>
            <person name="Salamov A."/>
            <person name="Carpenter M.L."/>
            <person name="Signorovitch A.Y."/>
            <person name="Moreno M.A."/>
            <person name="Kamm K."/>
            <person name="Grimwood J."/>
            <person name="Schmutz J."/>
            <person name="Shapiro H."/>
            <person name="Grigoriev I.V."/>
            <person name="Buss L.W."/>
            <person name="Schierwater B."/>
            <person name="Dellaporta S.L."/>
            <person name="Rokhsar D.S."/>
        </authorList>
    </citation>
    <scope>NUCLEOTIDE SEQUENCE [LARGE SCALE GENOMIC DNA]</scope>
    <source>
        <strain evidence="10 11">Grell-BS-1999</strain>
    </source>
</reference>
<evidence type="ECO:0000256" key="3">
    <source>
        <dbReference type="ARBA" id="ARBA00012759"/>
    </source>
</evidence>
<evidence type="ECO:0000313" key="11">
    <source>
        <dbReference type="Proteomes" id="UP000009022"/>
    </source>
</evidence>
<dbReference type="Gene3D" id="3.90.70.10">
    <property type="entry name" value="Cysteine proteinases"/>
    <property type="match status" value="1"/>
</dbReference>
<dbReference type="KEGG" id="tad:TRIADDRAFT_59808"/>
<dbReference type="PANTHER" id="PTHR24006">
    <property type="entry name" value="UBIQUITIN CARBOXYL-TERMINAL HYDROLASE"/>
    <property type="match status" value="1"/>
</dbReference>
<dbReference type="GO" id="GO:0016579">
    <property type="term" value="P:protein deubiquitination"/>
    <property type="evidence" value="ECO:0007669"/>
    <property type="project" value="InterPro"/>
</dbReference>
<keyword evidence="6" id="KW-0378">Hydrolase</keyword>
<evidence type="ECO:0000256" key="2">
    <source>
        <dbReference type="ARBA" id="ARBA00009085"/>
    </source>
</evidence>
<feature type="transmembrane region" description="Helical" evidence="8">
    <location>
        <begin position="6"/>
        <end position="24"/>
    </location>
</feature>
<dbReference type="InterPro" id="IPR028889">
    <property type="entry name" value="USP"/>
</dbReference>
<evidence type="ECO:0000256" key="1">
    <source>
        <dbReference type="ARBA" id="ARBA00000707"/>
    </source>
</evidence>
<dbReference type="FunCoup" id="B3S6H6">
    <property type="interactions" value="1955"/>
</dbReference>